<organism evidence="3 4">
    <name type="scientific">Escallonia rubra</name>
    <dbReference type="NCBI Taxonomy" id="112253"/>
    <lineage>
        <taxon>Eukaryota</taxon>
        <taxon>Viridiplantae</taxon>
        <taxon>Streptophyta</taxon>
        <taxon>Embryophyta</taxon>
        <taxon>Tracheophyta</taxon>
        <taxon>Spermatophyta</taxon>
        <taxon>Magnoliopsida</taxon>
        <taxon>eudicotyledons</taxon>
        <taxon>Gunneridae</taxon>
        <taxon>Pentapetalae</taxon>
        <taxon>asterids</taxon>
        <taxon>campanulids</taxon>
        <taxon>Escalloniales</taxon>
        <taxon>Escalloniaceae</taxon>
        <taxon>Escallonia</taxon>
    </lineage>
</organism>
<dbReference type="InterPro" id="IPR000873">
    <property type="entry name" value="AMP-dep_synth/lig_dom"/>
</dbReference>
<evidence type="ECO:0000259" key="2">
    <source>
        <dbReference type="Pfam" id="PF00501"/>
    </source>
</evidence>
<accession>A0AA88UC88</accession>
<dbReference type="Proteomes" id="UP001187471">
    <property type="component" value="Unassembled WGS sequence"/>
</dbReference>
<proteinExistence type="predicted"/>
<name>A0AA88UC88_9ASTE</name>
<dbReference type="Gene3D" id="3.40.50.980">
    <property type="match status" value="1"/>
</dbReference>
<dbReference type="GO" id="GO:0016405">
    <property type="term" value="F:CoA-ligase activity"/>
    <property type="evidence" value="ECO:0007669"/>
    <property type="project" value="TreeGrafter"/>
</dbReference>
<sequence>MLNSTHFERLDLYEVFRSDTAATLYSSRITKKIKGVVVTHMNIIAKRVRARVGTPRRTSPVVPMCTVPYFHVYGFIYCMRSMAYGDNMVNMRRFDMQLMLRPDG</sequence>
<dbReference type="EMBL" id="JAVXUO010001759">
    <property type="protein sequence ID" value="KAK2979409.1"/>
    <property type="molecule type" value="Genomic_DNA"/>
</dbReference>
<reference evidence="3" key="1">
    <citation type="submission" date="2022-12" db="EMBL/GenBank/DDBJ databases">
        <title>Draft genome assemblies for two species of Escallonia (Escalloniales).</title>
        <authorList>
            <person name="Chanderbali A."/>
            <person name="Dervinis C."/>
            <person name="Anghel I."/>
            <person name="Soltis D."/>
            <person name="Soltis P."/>
            <person name="Zapata F."/>
        </authorList>
    </citation>
    <scope>NUCLEOTIDE SEQUENCE</scope>
    <source>
        <strain evidence="3">UCBG92.1500</strain>
        <tissue evidence="3">Leaf</tissue>
    </source>
</reference>
<gene>
    <name evidence="3" type="ORF">RJ640_022791</name>
</gene>
<comment type="caution">
    <text evidence="3">The sequence shown here is derived from an EMBL/GenBank/DDBJ whole genome shotgun (WGS) entry which is preliminary data.</text>
</comment>
<dbReference type="Pfam" id="PF00501">
    <property type="entry name" value="AMP-binding"/>
    <property type="match status" value="1"/>
</dbReference>
<protein>
    <recommendedName>
        <fullName evidence="2">AMP-dependent synthetase/ligase domain-containing protein</fullName>
    </recommendedName>
</protein>
<evidence type="ECO:0000256" key="1">
    <source>
        <dbReference type="ARBA" id="ARBA00022598"/>
    </source>
</evidence>
<evidence type="ECO:0000313" key="3">
    <source>
        <dbReference type="EMBL" id="KAK2979409.1"/>
    </source>
</evidence>
<dbReference type="PANTHER" id="PTHR24096">
    <property type="entry name" value="LONG-CHAIN-FATTY-ACID--COA LIGASE"/>
    <property type="match status" value="1"/>
</dbReference>
<keyword evidence="4" id="KW-1185">Reference proteome</keyword>
<dbReference type="SUPFAM" id="SSF56801">
    <property type="entry name" value="Acetyl-CoA synthetase-like"/>
    <property type="match status" value="1"/>
</dbReference>
<dbReference type="PANTHER" id="PTHR24096:SF362">
    <property type="entry name" value="4-COUMARATE--COA LIGASE-LIKE 9"/>
    <property type="match status" value="1"/>
</dbReference>
<dbReference type="AlphaFoldDB" id="A0AA88UC88"/>
<keyword evidence="1" id="KW-0436">Ligase</keyword>
<evidence type="ECO:0000313" key="4">
    <source>
        <dbReference type="Proteomes" id="UP001187471"/>
    </source>
</evidence>
<feature type="domain" description="AMP-dependent synthetase/ligase" evidence="2">
    <location>
        <begin position="18"/>
        <end position="96"/>
    </location>
</feature>